<feature type="binding site" evidence="1">
    <location>
        <position position="103"/>
    </location>
    <ligand>
        <name>Zn(2+)</name>
        <dbReference type="ChEBI" id="CHEBI:29105"/>
    </ligand>
</feature>
<proteinExistence type="predicted"/>
<gene>
    <name evidence="2" type="ORF">NEOLI_003603</name>
</gene>
<dbReference type="GO" id="GO:0031031">
    <property type="term" value="P:positive regulation of septation initiation signaling"/>
    <property type="evidence" value="ECO:0007669"/>
    <property type="project" value="EnsemblFungi"/>
</dbReference>
<keyword evidence="1" id="KW-0862">Zinc</keyword>
<dbReference type="GO" id="GO:1902554">
    <property type="term" value="C:serine/threonine protein kinase complex"/>
    <property type="evidence" value="ECO:0007669"/>
    <property type="project" value="EnsemblFungi"/>
</dbReference>
<evidence type="ECO:0000313" key="2">
    <source>
        <dbReference type="EMBL" id="OLL24986.1"/>
    </source>
</evidence>
<dbReference type="SUPFAM" id="SSF101152">
    <property type="entry name" value="Mob1/phocein"/>
    <property type="match status" value="1"/>
</dbReference>
<reference evidence="2 3" key="1">
    <citation type="submission" date="2016-04" db="EMBL/GenBank/DDBJ databases">
        <title>Evolutionary innovation and constraint leading to complex multicellularity in the Ascomycota.</title>
        <authorList>
            <person name="Cisse O."/>
            <person name="Nguyen A."/>
            <person name="Hewitt D.A."/>
            <person name="Jedd G."/>
            <person name="Stajich J.E."/>
        </authorList>
    </citation>
    <scope>NUCLEOTIDE SEQUENCE [LARGE SCALE GENOMIC DNA]</scope>
    <source>
        <strain evidence="2 3">DAH-3</strain>
    </source>
</reference>
<comment type="caution">
    <text evidence="2">The sequence shown here is derived from an EMBL/GenBank/DDBJ whole genome shotgun (WGS) entry which is preliminary data.</text>
</comment>
<dbReference type="GO" id="GO:0071958">
    <property type="term" value="C:new mitotic spindle pole body"/>
    <property type="evidence" value="ECO:0007669"/>
    <property type="project" value="EnsemblFungi"/>
</dbReference>
<evidence type="ECO:0000313" key="3">
    <source>
        <dbReference type="Proteomes" id="UP000186594"/>
    </source>
</evidence>
<keyword evidence="3" id="KW-1185">Reference proteome</keyword>
<dbReference type="GO" id="GO:0031097">
    <property type="term" value="C:medial cortex"/>
    <property type="evidence" value="ECO:0007669"/>
    <property type="project" value="EnsemblFungi"/>
</dbReference>
<protein>
    <submittedName>
        <fullName evidence="2">Maintenance of ploidy protein mob1</fullName>
    </submittedName>
</protein>
<dbReference type="GO" id="GO:0000281">
    <property type="term" value="P:mitotic cytokinesis"/>
    <property type="evidence" value="ECO:0007669"/>
    <property type="project" value="EnsemblFungi"/>
</dbReference>
<dbReference type="OMA" id="VDNEQMF"/>
<dbReference type="PANTHER" id="PTHR22599">
    <property type="entry name" value="MPS ONE BINDER KINASE ACTIVATOR-LIKE MOB"/>
    <property type="match status" value="1"/>
</dbReference>
<dbReference type="STRING" id="1198029.A0A1U7LQN8"/>
<keyword evidence="1" id="KW-0479">Metal-binding</keyword>
<dbReference type="EMBL" id="LXFE01000522">
    <property type="protein sequence ID" value="OLL24986.1"/>
    <property type="molecule type" value="Genomic_DNA"/>
</dbReference>
<feature type="binding site" evidence="1">
    <location>
        <position position="108"/>
    </location>
    <ligand>
        <name>Zn(2+)</name>
        <dbReference type="ChEBI" id="CHEBI:29105"/>
    </ligand>
</feature>
<dbReference type="OrthoDB" id="8170117at2759"/>
<organism evidence="2 3">
    <name type="scientific">Neolecta irregularis (strain DAH-3)</name>
    <dbReference type="NCBI Taxonomy" id="1198029"/>
    <lineage>
        <taxon>Eukaryota</taxon>
        <taxon>Fungi</taxon>
        <taxon>Dikarya</taxon>
        <taxon>Ascomycota</taxon>
        <taxon>Taphrinomycotina</taxon>
        <taxon>Neolectales</taxon>
        <taxon>Neolectaceae</taxon>
        <taxon>Neolecta</taxon>
    </lineage>
</organism>
<feature type="binding site" evidence="1">
    <location>
        <position position="196"/>
    </location>
    <ligand>
        <name>Zn(2+)</name>
        <dbReference type="ChEBI" id="CHEBI:29105"/>
    </ligand>
</feature>
<evidence type="ECO:0000256" key="1">
    <source>
        <dbReference type="PIRSR" id="PIRSR605301-1"/>
    </source>
</evidence>
<accession>A0A1U7LQN8</accession>
<name>A0A1U7LQN8_NEOID</name>
<dbReference type="InterPro" id="IPR036703">
    <property type="entry name" value="MOB_kinase_act_sf"/>
</dbReference>
<dbReference type="AlphaFoldDB" id="A0A1U7LQN8"/>
<dbReference type="GO" id="GO:1903473">
    <property type="term" value="P:positive regulation of mitotic actomyosin contractile ring contraction"/>
    <property type="evidence" value="ECO:0007669"/>
    <property type="project" value="EnsemblFungi"/>
</dbReference>
<feature type="binding site" evidence="1">
    <location>
        <position position="201"/>
    </location>
    <ligand>
        <name>Zn(2+)</name>
        <dbReference type="ChEBI" id="CHEBI:29105"/>
    </ligand>
</feature>
<dbReference type="InterPro" id="IPR005301">
    <property type="entry name" value="MOB_kinase_act_fam"/>
</dbReference>
<dbReference type="SMART" id="SM01388">
    <property type="entry name" value="Mob1_phocein"/>
    <property type="match status" value="1"/>
</dbReference>
<dbReference type="GO" id="GO:0035974">
    <property type="term" value="C:meiotic spindle pole body"/>
    <property type="evidence" value="ECO:0007669"/>
    <property type="project" value="EnsemblFungi"/>
</dbReference>
<dbReference type="Pfam" id="PF03637">
    <property type="entry name" value="Mob1_phocein"/>
    <property type="match status" value="1"/>
</dbReference>
<dbReference type="GO" id="GO:0030295">
    <property type="term" value="F:protein kinase activator activity"/>
    <property type="evidence" value="ECO:0007669"/>
    <property type="project" value="EnsemblFungi"/>
</dbReference>
<dbReference type="GO" id="GO:0005935">
    <property type="term" value="C:cellular bud neck"/>
    <property type="evidence" value="ECO:0007669"/>
    <property type="project" value="EnsemblFungi"/>
</dbReference>
<dbReference type="GO" id="GO:0034973">
    <property type="term" value="C:Sid2-Mob1 complex"/>
    <property type="evidence" value="ECO:0007669"/>
    <property type="project" value="EnsemblFungi"/>
</dbReference>
<sequence length="251" mass="28777">MISEYRVSASTWCDAPPYSFCYCNSMSFFALHNRPRVFRPALAVPGSAPSRLREFARYSLGPGNLSRAVQLPEGEDVDEWLAVNVVDFYNHANMLYATVAEVCGPETCPIMNAGPRYDIPSSSAHPSYEYYYQDNNKYKKPTKLPASEYIENLLRYIQIIVDDDRIFPSKPGVSFPPTFLSIVKTMCRRMSRVYSHIYCAHFAVITALGLEPHLNTSFKHFFLFCREFKLVEMKEFEPLQELVDGILESDE</sequence>
<dbReference type="GO" id="GO:0071957">
    <property type="term" value="C:old mitotic spindle pole body"/>
    <property type="evidence" value="ECO:0007669"/>
    <property type="project" value="EnsemblFungi"/>
</dbReference>
<dbReference type="Gene3D" id="1.20.140.30">
    <property type="entry name" value="MOB kinase activator"/>
    <property type="match status" value="1"/>
</dbReference>
<dbReference type="Proteomes" id="UP000186594">
    <property type="component" value="Unassembled WGS sequence"/>
</dbReference>
<dbReference type="GO" id="GO:0007096">
    <property type="term" value="P:regulation of exit from mitosis"/>
    <property type="evidence" value="ECO:0007669"/>
    <property type="project" value="EnsemblFungi"/>
</dbReference>